<reference evidence="2" key="1">
    <citation type="submission" date="2019-08" db="EMBL/GenBank/DDBJ databases">
        <authorList>
            <person name="Kucharzyk K."/>
            <person name="Murdoch R.W."/>
            <person name="Higgins S."/>
            <person name="Loffler F."/>
        </authorList>
    </citation>
    <scope>NUCLEOTIDE SEQUENCE</scope>
</reference>
<accession>A0A645JC59</accession>
<feature type="region of interest" description="Disordered" evidence="1">
    <location>
        <begin position="41"/>
        <end position="69"/>
    </location>
</feature>
<organism evidence="2">
    <name type="scientific">bioreactor metagenome</name>
    <dbReference type="NCBI Taxonomy" id="1076179"/>
    <lineage>
        <taxon>unclassified sequences</taxon>
        <taxon>metagenomes</taxon>
        <taxon>ecological metagenomes</taxon>
    </lineage>
</organism>
<proteinExistence type="predicted"/>
<dbReference type="AlphaFoldDB" id="A0A645JC59"/>
<feature type="compositionally biased region" description="Polar residues" evidence="1">
    <location>
        <begin position="14"/>
        <end position="26"/>
    </location>
</feature>
<name>A0A645JC59_9ZZZZ</name>
<gene>
    <name evidence="2" type="ORF">SDC9_205670</name>
</gene>
<evidence type="ECO:0000313" key="2">
    <source>
        <dbReference type="EMBL" id="MPN57974.1"/>
    </source>
</evidence>
<comment type="caution">
    <text evidence="2">The sequence shown here is derived from an EMBL/GenBank/DDBJ whole genome shotgun (WGS) entry which is preliminary data.</text>
</comment>
<feature type="region of interest" description="Disordered" evidence="1">
    <location>
        <begin position="1"/>
        <end position="26"/>
    </location>
</feature>
<evidence type="ECO:0000256" key="1">
    <source>
        <dbReference type="SAM" id="MobiDB-lite"/>
    </source>
</evidence>
<dbReference type="EMBL" id="VSSQ01130173">
    <property type="protein sequence ID" value="MPN57974.1"/>
    <property type="molecule type" value="Genomic_DNA"/>
</dbReference>
<sequence>MCAQALRRGVRGIQRTQRAQPAQAVQQEGVHMAQLHHLLLAGRARTPAHNRHEQGNQRRGAQQDQRRHP</sequence>
<protein>
    <submittedName>
        <fullName evidence="2">Uncharacterized protein</fullName>
    </submittedName>
</protein>